<dbReference type="AlphaFoldDB" id="J3JGV8"/>
<protein>
    <submittedName>
        <fullName evidence="1">Uncharacterized protein</fullName>
    </submittedName>
</protein>
<evidence type="ECO:0000313" key="1">
    <source>
        <dbReference type="EMBL" id="EJN60436.1"/>
    </source>
</evidence>
<name>J3JGV8_9EURY</name>
<dbReference type="Proteomes" id="UP000007813">
    <property type="component" value="Unassembled WGS sequence"/>
</dbReference>
<accession>J3JGV8</accession>
<dbReference type="EMBL" id="ALJD01000003">
    <property type="protein sequence ID" value="EJN60436.1"/>
    <property type="molecule type" value="Genomic_DNA"/>
</dbReference>
<proteinExistence type="predicted"/>
<evidence type="ECO:0000313" key="2">
    <source>
        <dbReference type="Proteomes" id="UP000007813"/>
    </source>
</evidence>
<sequence length="47" mass="5362">MTSHSSTPKNEVAREILQWKTRPTESQTVAVRRESGETLCCRERNGT</sequence>
<gene>
    <name evidence="1" type="ORF">HSB1_10390</name>
</gene>
<reference evidence="1 2" key="1">
    <citation type="journal article" date="2012" name="J. Bacteriol.">
        <title>Draft Genome Sequence of the Extremely Halophilic Archaeon Halogranum salarium B-1T.</title>
        <authorList>
            <person name="Kim K.K."/>
            <person name="Lee K.C."/>
            <person name="Lee J.S."/>
        </authorList>
    </citation>
    <scope>NUCLEOTIDE SEQUENCE [LARGE SCALE GENOMIC DNA]</scope>
    <source>
        <strain evidence="1 2">B-1</strain>
    </source>
</reference>
<organism evidence="1 2">
    <name type="scientific">Halogranum salarium B-1</name>
    <dbReference type="NCBI Taxonomy" id="1210908"/>
    <lineage>
        <taxon>Archaea</taxon>
        <taxon>Methanobacteriati</taxon>
        <taxon>Methanobacteriota</taxon>
        <taxon>Stenosarchaea group</taxon>
        <taxon>Halobacteria</taxon>
        <taxon>Halobacteriales</taxon>
        <taxon>Haloferacaceae</taxon>
    </lineage>
</organism>
<comment type="caution">
    <text evidence="1">The sequence shown here is derived from an EMBL/GenBank/DDBJ whole genome shotgun (WGS) entry which is preliminary data.</text>
</comment>